<evidence type="ECO:0000259" key="3">
    <source>
        <dbReference type="Pfam" id="PF00685"/>
    </source>
</evidence>
<accession>A0ABM1VT34</accession>
<dbReference type="RefSeq" id="XP_035825576.1">
    <property type="nucleotide sequence ID" value="XM_035969683.1"/>
</dbReference>
<dbReference type="InterPro" id="IPR000863">
    <property type="entry name" value="Sulfotransferase_dom"/>
</dbReference>
<evidence type="ECO:0000256" key="2">
    <source>
        <dbReference type="ARBA" id="ARBA00022679"/>
    </source>
</evidence>
<dbReference type="GeneID" id="118477660"/>
<dbReference type="Gene3D" id="3.40.50.300">
    <property type="entry name" value="P-loop containing nucleotide triphosphate hydrolases"/>
    <property type="match status" value="1"/>
</dbReference>
<keyword evidence="2" id="KW-0808">Transferase</keyword>
<gene>
    <name evidence="5" type="primary">LOC118477660</name>
</gene>
<evidence type="ECO:0000313" key="5">
    <source>
        <dbReference type="RefSeq" id="XP_035825576.1"/>
    </source>
</evidence>
<protein>
    <submittedName>
        <fullName evidence="5">Sulfotransferase 6B1-like</fullName>
    </submittedName>
</protein>
<dbReference type="InterPro" id="IPR027417">
    <property type="entry name" value="P-loop_NTPase"/>
</dbReference>
<feature type="domain" description="Sulfotransferase" evidence="3">
    <location>
        <begin position="53"/>
        <end position="169"/>
    </location>
</feature>
<sequence>MSYSNKEILERAREVQKKSEDGVFEGVKYFTLGIVPDQPRMFHKIKHVELGNNDVILDGYPRSGNHWMFEVAGGVMNQDIGNEKHHFLFRLLEFMGDDVESRIHNFPAPRMISSHLWPRHLPEIIRQGNVKIVYILRNPKDSLASWYRLMADLRLPYGFAGTWEECFELSVSL</sequence>
<dbReference type="PANTHER" id="PTHR11783">
    <property type="entry name" value="SULFOTRANSFERASE SULT"/>
    <property type="match status" value="1"/>
</dbReference>
<organism evidence="4 5">
    <name type="scientific">Aplysia californica</name>
    <name type="common">California sea hare</name>
    <dbReference type="NCBI Taxonomy" id="6500"/>
    <lineage>
        <taxon>Eukaryota</taxon>
        <taxon>Metazoa</taxon>
        <taxon>Spiralia</taxon>
        <taxon>Lophotrochozoa</taxon>
        <taxon>Mollusca</taxon>
        <taxon>Gastropoda</taxon>
        <taxon>Heterobranchia</taxon>
        <taxon>Euthyneura</taxon>
        <taxon>Tectipleura</taxon>
        <taxon>Aplysiida</taxon>
        <taxon>Aplysioidea</taxon>
        <taxon>Aplysiidae</taxon>
        <taxon>Aplysia</taxon>
    </lineage>
</organism>
<comment type="similarity">
    <text evidence="1">Belongs to the sulfotransferase 1 family.</text>
</comment>
<evidence type="ECO:0000256" key="1">
    <source>
        <dbReference type="ARBA" id="ARBA00005771"/>
    </source>
</evidence>
<dbReference type="Proteomes" id="UP000694888">
    <property type="component" value="Unplaced"/>
</dbReference>
<reference evidence="5" key="1">
    <citation type="submission" date="2025-08" db="UniProtKB">
        <authorList>
            <consortium name="RefSeq"/>
        </authorList>
    </citation>
    <scope>IDENTIFICATION</scope>
</reference>
<dbReference type="Pfam" id="PF00685">
    <property type="entry name" value="Sulfotransfer_1"/>
    <property type="match status" value="1"/>
</dbReference>
<keyword evidence="4" id="KW-1185">Reference proteome</keyword>
<evidence type="ECO:0000313" key="4">
    <source>
        <dbReference type="Proteomes" id="UP000694888"/>
    </source>
</evidence>
<proteinExistence type="inferred from homology"/>
<dbReference type="SUPFAM" id="SSF52540">
    <property type="entry name" value="P-loop containing nucleoside triphosphate hydrolases"/>
    <property type="match status" value="1"/>
</dbReference>
<name>A0ABM1VT34_APLCA</name>